<gene>
    <name evidence="1" type="ORF">CA606_20340</name>
</gene>
<evidence type="ECO:0000313" key="1">
    <source>
        <dbReference type="EMBL" id="AWC68678.1"/>
    </source>
</evidence>
<organism evidence="1 2">
    <name type="scientific">Caulobacter vibrioides</name>
    <name type="common">Caulobacter crescentus</name>
    <dbReference type="NCBI Taxonomy" id="155892"/>
    <lineage>
        <taxon>Bacteria</taxon>
        <taxon>Pseudomonadati</taxon>
        <taxon>Pseudomonadota</taxon>
        <taxon>Alphaproteobacteria</taxon>
        <taxon>Caulobacterales</taxon>
        <taxon>Caulobacteraceae</taxon>
        <taxon>Caulobacter</taxon>
    </lineage>
</organism>
<evidence type="ECO:0000313" key="2">
    <source>
        <dbReference type="Proteomes" id="UP000217311"/>
    </source>
</evidence>
<dbReference type="Proteomes" id="UP000217311">
    <property type="component" value="Chromosome"/>
</dbReference>
<protein>
    <submittedName>
        <fullName evidence="1">Uncharacterized protein</fullName>
    </submittedName>
</protein>
<proteinExistence type="predicted"/>
<name>A0A2S1B7L0_CAUVI</name>
<dbReference type="EMBL" id="CP023315">
    <property type="protein sequence ID" value="AWC68678.1"/>
    <property type="molecule type" value="Genomic_DNA"/>
</dbReference>
<accession>A0A2S1B7L0</accession>
<dbReference type="AlphaFoldDB" id="A0A2S1B7L0"/>
<reference evidence="2" key="1">
    <citation type="submission" date="2017-09" db="EMBL/GenBank/DDBJ databases">
        <title>Genome evolution observed in wild isolates of Caulobacter crescentus.</title>
        <authorList>
            <person name="Ely B."/>
            <person name="Wilson K."/>
            <person name="Scott D."/>
        </authorList>
    </citation>
    <scope>NUCLEOTIDE SEQUENCE [LARGE SCALE GENOMIC DNA]</scope>
    <source>
        <strain evidence="2">CB13b1a</strain>
    </source>
</reference>
<dbReference type="RefSeq" id="WP_181242604.1">
    <property type="nucleotide sequence ID" value="NZ_CP023315.3"/>
</dbReference>
<sequence length="260" mass="28702">MDDKIQKTFQMLASTEPAERTAAADALVHLLDKAGLKLTDITLVASRELHGQLYEQRRRLQGEIEKHGENAAFLKARAGDAIKLGDALKWMEARTVKTDRWPELRDLALQRLFHGKWPDDRAVFKMIASSLGVTPDDVRAWREGTQEVPPECVATLKALQLGVKRKPAVKKTVARQQFVFDGAPLPETDYKVLQAVLTGGESGLHTTKITENSQVNSKTVTGRLSNLKVLGLVEKTGKPGFWRATARAVSAAAQETREVA</sequence>